<protein>
    <submittedName>
        <fullName evidence="1">Uncharacterized protein</fullName>
    </submittedName>
</protein>
<comment type="caution">
    <text evidence="1">The sequence shown here is derived from an EMBL/GenBank/DDBJ whole genome shotgun (WGS) entry which is preliminary data.</text>
</comment>
<evidence type="ECO:0000313" key="2">
    <source>
        <dbReference type="Proteomes" id="UP000265520"/>
    </source>
</evidence>
<keyword evidence="2" id="KW-1185">Reference proteome</keyword>
<name>A0A392SEQ6_9FABA</name>
<reference evidence="1 2" key="1">
    <citation type="journal article" date="2018" name="Front. Plant Sci.">
        <title>Red Clover (Trifolium pratense) and Zigzag Clover (T. medium) - A Picture of Genomic Similarities and Differences.</title>
        <authorList>
            <person name="Dluhosova J."/>
            <person name="Istvanek J."/>
            <person name="Nedelnik J."/>
            <person name="Repkova J."/>
        </authorList>
    </citation>
    <scope>NUCLEOTIDE SEQUENCE [LARGE SCALE GENOMIC DNA]</scope>
    <source>
        <strain evidence="2">cv. 10/8</strain>
        <tissue evidence="1">Leaf</tissue>
    </source>
</reference>
<accession>A0A392SEQ6</accession>
<dbReference type="EMBL" id="LXQA010360885">
    <property type="protein sequence ID" value="MCI46674.1"/>
    <property type="molecule type" value="Genomic_DNA"/>
</dbReference>
<proteinExistence type="predicted"/>
<sequence>WNELEQQVVGTVRRGVIGPSVRRGNVTETGILISDVMKWKALDVVVRTSRVGTSRR</sequence>
<evidence type="ECO:0000313" key="1">
    <source>
        <dbReference type="EMBL" id="MCI46674.1"/>
    </source>
</evidence>
<dbReference type="AlphaFoldDB" id="A0A392SEQ6"/>
<feature type="non-terminal residue" evidence="1">
    <location>
        <position position="1"/>
    </location>
</feature>
<dbReference type="Proteomes" id="UP000265520">
    <property type="component" value="Unassembled WGS sequence"/>
</dbReference>
<organism evidence="1 2">
    <name type="scientific">Trifolium medium</name>
    <dbReference type="NCBI Taxonomy" id="97028"/>
    <lineage>
        <taxon>Eukaryota</taxon>
        <taxon>Viridiplantae</taxon>
        <taxon>Streptophyta</taxon>
        <taxon>Embryophyta</taxon>
        <taxon>Tracheophyta</taxon>
        <taxon>Spermatophyta</taxon>
        <taxon>Magnoliopsida</taxon>
        <taxon>eudicotyledons</taxon>
        <taxon>Gunneridae</taxon>
        <taxon>Pentapetalae</taxon>
        <taxon>rosids</taxon>
        <taxon>fabids</taxon>
        <taxon>Fabales</taxon>
        <taxon>Fabaceae</taxon>
        <taxon>Papilionoideae</taxon>
        <taxon>50 kb inversion clade</taxon>
        <taxon>NPAAA clade</taxon>
        <taxon>Hologalegina</taxon>
        <taxon>IRL clade</taxon>
        <taxon>Trifolieae</taxon>
        <taxon>Trifolium</taxon>
    </lineage>
</organism>